<dbReference type="InterPro" id="IPR018076">
    <property type="entry name" value="T2SS_GspF_dom"/>
</dbReference>
<accession>A0ABP3DG71</accession>
<organism evidence="10 11">
    <name type="scientific">Cryptosporangium japonicum</name>
    <dbReference type="NCBI Taxonomy" id="80872"/>
    <lineage>
        <taxon>Bacteria</taxon>
        <taxon>Bacillati</taxon>
        <taxon>Actinomycetota</taxon>
        <taxon>Actinomycetes</taxon>
        <taxon>Cryptosporangiales</taxon>
        <taxon>Cryptosporangiaceae</taxon>
        <taxon>Cryptosporangium</taxon>
    </lineage>
</organism>
<dbReference type="Gene3D" id="3.40.50.410">
    <property type="entry name" value="von Willebrand factor, type A domain"/>
    <property type="match status" value="1"/>
</dbReference>
<proteinExistence type="predicted"/>
<feature type="domain" description="Type II secretion system protein GspF" evidence="9">
    <location>
        <begin position="475"/>
        <end position="599"/>
    </location>
</feature>
<comment type="caution">
    <text evidence="10">The sequence shown here is derived from an EMBL/GenBank/DDBJ whole genome shotgun (WGS) entry which is preliminary data.</text>
</comment>
<dbReference type="Proteomes" id="UP001500967">
    <property type="component" value="Unassembled WGS sequence"/>
</dbReference>
<evidence type="ECO:0000313" key="10">
    <source>
        <dbReference type="EMBL" id="GAA0231195.1"/>
    </source>
</evidence>
<keyword evidence="11" id="KW-1185">Reference proteome</keyword>
<keyword evidence="3 7" id="KW-0812">Transmembrane</keyword>
<evidence type="ECO:0000256" key="6">
    <source>
        <dbReference type="SAM" id="MobiDB-lite"/>
    </source>
</evidence>
<feature type="transmembrane region" description="Helical" evidence="7">
    <location>
        <begin position="440"/>
        <end position="456"/>
    </location>
</feature>
<evidence type="ECO:0000313" key="11">
    <source>
        <dbReference type="Proteomes" id="UP001500967"/>
    </source>
</evidence>
<keyword evidence="2" id="KW-1003">Cell membrane</keyword>
<feature type="transmembrane region" description="Helical" evidence="7">
    <location>
        <begin position="583"/>
        <end position="602"/>
    </location>
</feature>
<feature type="signal peptide" evidence="8">
    <location>
        <begin position="1"/>
        <end position="22"/>
    </location>
</feature>
<evidence type="ECO:0000256" key="3">
    <source>
        <dbReference type="ARBA" id="ARBA00022692"/>
    </source>
</evidence>
<feature type="transmembrane region" description="Helical" evidence="7">
    <location>
        <begin position="320"/>
        <end position="343"/>
    </location>
</feature>
<evidence type="ECO:0000256" key="4">
    <source>
        <dbReference type="ARBA" id="ARBA00022989"/>
    </source>
</evidence>
<evidence type="ECO:0000256" key="7">
    <source>
        <dbReference type="SAM" id="Phobius"/>
    </source>
</evidence>
<name>A0ABP3DG71_9ACTN</name>
<evidence type="ECO:0000256" key="2">
    <source>
        <dbReference type="ARBA" id="ARBA00022475"/>
    </source>
</evidence>
<evidence type="ECO:0000256" key="5">
    <source>
        <dbReference type="ARBA" id="ARBA00023136"/>
    </source>
</evidence>
<comment type="subcellular location">
    <subcellularLocation>
        <location evidence="1">Cell membrane</location>
        <topology evidence="1">Multi-pass membrane protein</topology>
    </subcellularLocation>
</comment>
<evidence type="ECO:0000256" key="8">
    <source>
        <dbReference type="SAM" id="SignalP"/>
    </source>
</evidence>
<protein>
    <recommendedName>
        <fullName evidence="9">Type II secretion system protein GspF domain-containing protein</fullName>
    </recommendedName>
</protein>
<dbReference type="Pfam" id="PF00482">
    <property type="entry name" value="T2SSF"/>
    <property type="match status" value="1"/>
</dbReference>
<reference evidence="11" key="1">
    <citation type="journal article" date="2019" name="Int. J. Syst. Evol. Microbiol.">
        <title>The Global Catalogue of Microorganisms (GCM) 10K type strain sequencing project: providing services to taxonomists for standard genome sequencing and annotation.</title>
        <authorList>
            <consortium name="The Broad Institute Genomics Platform"/>
            <consortium name="The Broad Institute Genome Sequencing Center for Infectious Disease"/>
            <person name="Wu L."/>
            <person name="Ma J."/>
        </authorList>
    </citation>
    <scope>NUCLEOTIDE SEQUENCE [LARGE SCALE GENOMIC DNA]</scope>
    <source>
        <strain evidence="11">JCM 10425</strain>
    </source>
</reference>
<evidence type="ECO:0000259" key="9">
    <source>
        <dbReference type="Pfam" id="PF00482"/>
    </source>
</evidence>
<keyword evidence="4 7" id="KW-1133">Transmembrane helix</keyword>
<keyword evidence="5 7" id="KW-0472">Membrane</keyword>
<keyword evidence="8" id="KW-0732">Signal</keyword>
<feature type="region of interest" description="Disordered" evidence="6">
    <location>
        <begin position="63"/>
        <end position="91"/>
    </location>
</feature>
<gene>
    <name evidence="10" type="ORF">GCM10009539_15770</name>
</gene>
<sequence length="642" mass="66808">MRRWLATAAVIALLGAATPALAAPSPEPQPLEPNRAGGPALQVSGFRTLPGEVEFVLHPDGFASTPDLSDPEVTAESEGGLAATTSELPESSADPNRAVVVVLRAEDDLDTLRAAIARYAVNAPDGVAIGLVAIADRPVNLIAPTTDRNDFLAALARSTGATSGDLPGAVAQADALLVGVPGTEQYRDRRILVVTSGDAPETATAGTIGARMAAGGRPLDAVTVGTPPESVATMVAATGGSIRTPESASGVRAALDRASAELAAAVLVRAAVPYTLSGRTAELSVAGGGVTAAATPVKFAVDPDAIGAAPVPASVTGGSIWSLLVGLIAVSALLVWFAVRVLAPAMAGNEGRRAMARLQRILEHPRGGKRRSRFSVVTLSGKAADVVSKVLTNPQRRAKIELSLERAGSSMTPDQWVALRIAICVGLIVVLGLMFGLLPGLVVGFVGGLFGTRTWLRVRAARRARAFAEQLPDSLRIVVGSLRSGFSLHQAIDSVATEGDGPVAAEFRRALAEIRLGGDLEEALERVAERNNSRDITWLVMALRIQSDVGGSLAEVVETTVETMRERGRLERHVRALSAEGRLSGNLLLALPIGVGGFMFLIRRDYVRPLYTTTVGLIILASAALLMVVGAVWIRKLVKVEV</sequence>
<dbReference type="InterPro" id="IPR036465">
    <property type="entry name" value="vWFA_dom_sf"/>
</dbReference>
<dbReference type="EMBL" id="BAAAGX010000006">
    <property type="protein sequence ID" value="GAA0231195.1"/>
    <property type="molecule type" value="Genomic_DNA"/>
</dbReference>
<feature type="transmembrane region" description="Helical" evidence="7">
    <location>
        <begin position="614"/>
        <end position="634"/>
    </location>
</feature>
<feature type="chain" id="PRO_5046217352" description="Type II secretion system protein GspF domain-containing protein" evidence="8">
    <location>
        <begin position="23"/>
        <end position="642"/>
    </location>
</feature>
<dbReference type="Gene3D" id="1.20.81.30">
    <property type="entry name" value="Type II secretion system (T2SS), domain F"/>
    <property type="match status" value="1"/>
</dbReference>
<evidence type="ECO:0000256" key="1">
    <source>
        <dbReference type="ARBA" id="ARBA00004651"/>
    </source>
</evidence>
<dbReference type="PANTHER" id="PTHR35007">
    <property type="entry name" value="INTEGRAL MEMBRANE PROTEIN-RELATED"/>
    <property type="match status" value="1"/>
</dbReference>
<dbReference type="RefSeq" id="WP_344648048.1">
    <property type="nucleotide sequence ID" value="NZ_BAAAGX010000006.1"/>
</dbReference>
<feature type="transmembrane region" description="Helical" evidence="7">
    <location>
        <begin position="416"/>
        <end position="434"/>
    </location>
</feature>
<dbReference type="InterPro" id="IPR042094">
    <property type="entry name" value="T2SS_GspF_sf"/>
</dbReference>
<dbReference type="PANTHER" id="PTHR35007:SF1">
    <property type="entry name" value="PILUS ASSEMBLY PROTEIN"/>
    <property type="match status" value="1"/>
</dbReference>